<gene>
    <name evidence="1" type="ORF">SDC9_107617</name>
</gene>
<dbReference type="EMBL" id="VSSQ01017972">
    <property type="protein sequence ID" value="MPM60763.1"/>
    <property type="molecule type" value="Genomic_DNA"/>
</dbReference>
<proteinExistence type="predicted"/>
<dbReference type="AlphaFoldDB" id="A0A645BC52"/>
<organism evidence="1">
    <name type="scientific">bioreactor metagenome</name>
    <dbReference type="NCBI Taxonomy" id="1076179"/>
    <lineage>
        <taxon>unclassified sequences</taxon>
        <taxon>metagenomes</taxon>
        <taxon>ecological metagenomes</taxon>
    </lineage>
</organism>
<sequence>MAELFRRRAGIIRQGGVNVKQVVYIGTCRGGDASRRIALCAAQPIGGTRGCLIGAPERIAIRIGIRRGDGVERHSDGDCLERIFRRAGRGGECERRIQNITCVSDLCRLRDEPRRGPDRERRCRNIAHREGERRGLIADRRCGGGEEVLWRDAGDMLRKARKLRTGRVCPTVRGVEGTGKVPQIQRKRFRHAHLQGGLAGKADGGKASEVSAREPVVALPEGVLADIEREDFLLQVLYDLRTLIPLLRQNKT</sequence>
<accession>A0A645BC52</accession>
<name>A0A645BC52_9ZZZZ</name>
<protein>
    <submittedName>
        <fullName evidence="1">Uncharacterized protein</fullName>
    </submittedName>
</protein>
<comment type="caution">
    <text evidence="1">The sequence shown here is derived from an EMBL/GenBank/DDBJ whole genome shotgun (WGS) entry which is preliminary data.</text>
</comment>
<reference evidence="1" key="1">
    <citation type="submission" date="2019-08" db="EMBL/GenBank/DDBJ databases">
        <authorList>
            <person name="Kucharzyk K."/>
            <person name="Murdoch R.W."/>
            <person name="Higgins S."/>
            <person name="Loffler F."/>
        </authorList>
    </citation>
    <scope>NUCLEOTIDE SEQUENCE</scope>
</reference>
<evidence type="ECO:0000313" key="1">
    <source>
        <dbReference type="EMBL" id="MPM60763.1"/>
    </source>
</evidence>